<comment type="subcellular location">
    <subcellularLocation>
        <location evidence="2">Cell membrane</location>
    </subcellularLocation>
</comment>
<evidence type="ECO:0000256" key="5">
    <source>
        <dbReference type="ARBA" id="ARBA00022475"/>
    </source>
</evidence>
<keyword evidence="9" id="KW-1133">Transmembrane helix</keyword>
<sequence>MSVTRVSYPDRMLKKSFHRRNDSGELDVFEAAWASLDVPMTLRNPLPQQVHVVEKQIKDKKYKQPSSPGGRFASFLNSFFNQTGSKKKKKSNSTTQPMKDEEESPGGRRRRRSSISHFRSSSMIDTKSFYSSSSSGFRTSPPYANTPTKSYKEFRSNSDHKQVSSPSKNNIGPTKQTALQNAVIDDKRNTNTTGYSEKHENISVRHREKGQDYSDRYPSDEKETRKFNETDDGAESDSSSDLFELQTTQVVCPCMKLHIWTPSRGVHQFPMVPDEILHLQLVDGSICVPCHCKLGSKEKEEKKIDVLHFAFFFPHGMPFLFFSLYVQLEMFAYLWINEKTLKVPLN</sequence>
<dbReference type="InterPro" id="IPR039621">
    <property type="entry name" value="BG1-like"/>
</dbReference>
<keyword evidence="9" id="KW-0812">Transmembrane</keyword>
<accession>A0ABR2R6N8</accession>
<keyword evidence="5" id="KW-1003">Cell membrane</keyword>
<feature type="compositionally biased region" description="Basic and acidic residues" evidence="8">
    <location>
        <begin position="150"/>
        <end position="162"/>
    </location>
</feature>
<evidence type="ECO:0000256" key="2">
    <source>
        <dbReference type="ARBA" id="ARBA00004236"/>
    </source>
</evidence>
<keyword evidence="6 9" id="KW-0472">Membrane</keyword>
<feature type="compositionally biased region" description="Polar residues" evidence="8">
    <location>
        <begin position="123"/>
        <end position="149"/>
    </location>
</feature>
<feature type="region of interest" description="Disordered" evidence="8">
    <location>
        <begin position="83"/>
        <end position="240"/>
    </location>
</feature>
<feature type="compositionally biased region" description="Polar residues" evidence="8">
    <location>
        <begin position="163"/>
        <end position="180"/>
    </location>
</feature>
<feature type="transmembrane region" description="Helical" evidence="9">
    <location>
        <begin position="306"/>
        <end position="326"/>
    </location>
</feature>
<keyword evidence="4" id="KW-0813">Transport</keyword>
<evidence type="ECO:0000256" key="1">
    <source>
        <dbReference type="ARBA" id="ARBA00002281"/>
    </source>
</evidence>
<dbReference type="EMBL" id="JBBPBN010000026">
    <property type="protein sequence ID" value="KAK9008539.1"/>
    <property type="molecule type" value="Genomic_DNA"/>
</dbReference>
<organism evidence="10 11">
    <name type="scientific">Hibiscus sabdariffa</name>
    <name type="common">roselle</name>
    <dbReference type="NCBI Taxonomy" id="183260"/>
    <lineage>
        <taxon>Eukaryota</taxon>
        <taxon>Viridiplantae</taxon>
        <taxon>Streptophyta</taxon>
        <taxon>Embryophyta</taxon>
        <taxon>Tracheophyta</taxon>
        <taxon>Spermatophyta</taxon>
        <taxon>Magnoliopsida</taxon>
        <taxon>eudicotyledons</taxon>
        <taxon>Gunneridae</taxon>
        <taxon>Pentapetalae</taxon>
        <taxon>rosids</taxon>
        <taxon>malvids</taxon>
        <taxon>Malvales</taxon>
        <taxon>Malvaceae</taxon>
        <taxon>Malvoideae</taxon>
        <taxon>Hibiscus</taxon>
    </lineage>
</organism>
<evidence type="ECO:0000256" key="3">
    <source>
        <dbReference type="ARBA" id="ARBA00010067"/>
    </source>
</evidence>
<evidence type="ECO:0000313" key="10">
    <source>
        <dbReference type="EMBL" id="KAK9008539.1"/>
    </source>
</evidence>
<dbReference type="PANTHER" id="PTHR33541">
    <property type="entry name" value="PROTEIN BIG GRAIN 1-LIKE A-RELATED"/>
    <property type="match status" value="1"/>
</dbReference>
<protein>
    <submittedName>
        <fullName evidence="10">Uncharacterized protein</fullName>
    </submittedName>
</protein>
<evidence type="ECO:0000256" key="4">
    <source>
        <dbReference type="ARBA" id="ARBA00022448"/>
    </source>
</evidence>
<feature type="compositionally biased region" description="Basic and acidic residues" evidence="8">
    <location>
        <begin position="196"/>
        <end position="229"/>
    </location>
</feature>
<dbReference type="Proteomes" id="UP001396334">
    <property type="component" value="Unassembled WGS sequence"/>
</dbReference>
<comment type="function">
    <text evidence="1">Involved in auxin transport. Regulator of the auxin signaling pathway.</text>
</comment>
<proteinExistence type="inferred from homology"/>
<evidence type="ECO:0000256" key="8">
    <source>
        <dbReference type="SAM" id="MobiDB-lite"/>
    </source>
</evidence>
<gene>
    <name evidence="10" type="ORF">V6N11_075428</name>
</gene>
<dbReference type="PANTHER" id="PTHR33541:SF11">
    <property type="entry name" value="PROTEIN BIG GRAIN 1-LIKE E"/>
    <property type="match status" value="1"/>
</dbReference>
<keyword evidence="7" id="KW-0927">Auxin signaling pathway</keyword>
<evidence type="ECO:0000313" key="11">
    <source>
        <dbReference type="Proteomes" id="UP001396334"/>
    </source>
</evidence>
<evidence type="ECO:0000256" key="9">
    <source>
        <dbReference type="SAM" id="Phobius"/>
    </source>
</evidence>
<evidence type="ECO:0000256" key="6">
    <source>
        <dbReference type="ARBA" id="ARBA00023136"/>
    </source>
</evidence>
<reference evidence="10 11" key="1">
    <citation type="journal article" date="2024" name="G3 (Bethesda)">
        <title>Genome assembly of Hibiscus sabdariffa L. provides insights into metabolisms of medicinal natural products.</title>
        <authorList>
            <person name="Kim T."/>
        </authorList>
    </citation>
    <scope>NUCLEOTIDE SEQUENCE [LARGE SCALE GENOMIC DNA]</scope>
    <source>
        <strain evidence="10">TK-2024</strain>
        <tissue evidence="10">Old leaves</tissue>
    </source>
</reference>
<keyword evidence="11" id="KW-1185">Reference proteome</keyword>
<evidence type="ECO:0000256" key="7">
    <source>
        <dbReference type="ARBA" id="ARBA00023294"/>
    </source>
</evidence>
<comment type="similarity">
    <text evidence="3">Belongs to the BIG GRAIN 1 (BG1) plant protein family.</text>
</comment>
<comment type="caution">
    <text evidence="10">The sequence shown here is derived from an EMBL/GenBank/DDBJ whole genome shotgun (WGS) entry which is preliminary data.</text>
</comment>
<name>A0ABR2R6N8_9ROSI</name>